<dbReference type="InterPro" id="IPR045065">
    <property type="entry name" value="XPO1/5"/>
</dbReference>
<evidence type="ECO:0000313" key="4">
    <source>
        <dbReference type="Proteomes" id="UP001497457"/>
    </source>
</evidence>
<dbReference type="PANTHER" id="PTHR11223">
    <property type="entry name" value="EXPORTIN 1/5"/>
    <property type="match status" value="1"/>
</dbReference>
<reference evidence="3 4" key="2">
    <citation type="submission" date="2024-10" db="EMBL/GenBank/DDBJ databases">
        <authorList>
            <person name="Ryan C."/>
        </authorList>
    </citation>
    <scope>NUCLEOTIDE SEQUENCE [LARGE SCALE GENOMIC DNA]</scope>
</reference>
<evidence type="ECO:0000256" key="1">
    <source>
        <dbReference type="SAM" id="MobiDB-lite"/>
    </source>
</evidence>
<dbReference type="InterPro" id="IPR045478">
    <property type="entry name" value="Exportin-5_C"/>
</dbReference>
<gene>
    <name evidence="3" type="ORF">URODEC1_LOCUS59017</name>
</gene>
<reference evidence="4" key="1">
    <citation type="submission" date="2024-06" db="EMBL/GenBank/DDBJ databases">
        <authorList>
            <person name="Ryan C."/>
        </authorList>
    </citation>
    <scope>NUCLEOTIDE SEQUENCE [LARGE SCALE GENOMIC DNA]</scope>
</reference>
<evidence type="ECO:0000313" key="3">
    <source>
        <dbReference type="EMBL" id="CAL4987847.1"/>
    </source>
</evidence>
<name>A0ABC9B049_9POAL</name>
<feature type="domain" description="Exportin-5 C-terminal" evidence="2">
    <location>
        <begin position="253"/>
        <end position="645"/>
    </location>
</feature>
<feature type="compositionally biased region" description="Low complexity" evidence="1">
    <location>
        <begin position="136"/>
        <end position="167"/>
    </location>
</feature>
<protein>
    <recommendedName>
        <fullName evidence="2">Exportin-5 C-terminal domain-containing protein</fullName>
    </recommendedName>
</protein>
<evidence type="ECO:0000259" key="2">
    <source>
        <dbReference type="Pfam" id="PF19273"/>
    </source>
</evidence>
<proteinExistence type="predicted"/>
<keyword evidence="4" id="KW-1185">Reference proteome</keyword>
<accession>A0ABC9B049</accession>
<dbReference type="PANTHER" id="PTHR11223:SF11">
    <property type="entry name" value="OS11G0519500 PROTEIN"/>
    <property type="match status" value="1"/>
</dbReference>
<organism evidence="3 4">
    <name type="scientific">Urochloa decumbens</name>
    <dbReference type="NCBI Taxonomy" id="240449"/>
    <lineage>
        <taxon>Eukaryota</taxon>
        <taxon>Viridiplantae</taxon>
        <taxon>Streptophyta</taxon>
        <taxon>Embryophyta</taxon>
        <taxon>Tracheophyta</taxon>
        <taxon>Spermatophyta</taxon>
        <taxon>Magnoliopsida</taxon>
        <taxon>Liliopsida</taxon>
        <taxon>Poales</taxon>
        <taxon>Poaceae</taxon>
        <taxon>PACMAD clade</taxon>
        <taxon>Panicoideae</taxon>
        <taxon>Panicodae</taxon>
        <taxon>Paniceae</taxon>
        <taxon>Melinidinae</taxon>
        <taxon>Urochloa</taxon>
    </lineage>
</organism>
<dbReference type="Gene3D" id="1.25.10.10">
    <property type="entry name" value="Leucine-rich Repeat Variant"/>
    <property type="match status" value="1"/>
</dbReference>
<dbReference type="Pfam" id="PF19273">
    <property type="entry name" value="Exportin-5"/>
    <property type="match status" value="1"/>
</dbReference>
<dbReference type="AlphaFoldDB" id="A0ABC9B049"/>
<dbReference type="InterPro" id="IPR011989">
    <property type="entry name" value="ARM-like"/>
</dbReference>
<feature type="region of interest" description="Disordered" evidence="1">
    <location>
        <begin position="130"/>
        <end position="167"/>
    </location>
</feature>
<sequence length="1150" mass="132949">MARVDSGPASISLDPQDEERYMGLLVKVSLLFVSKDFPLEAQCHGAKMIKHLLDIRCEDLSSADLLNLNIARVESPGEDTLSGTDDPGEQNKDASSLLLLSVNNSLRSPVADETVWPDANSYVRVIYSQESDKSNHSSSSTTTTSGTRSNGTRSETSSGWISDSSKSSNLSYLRSFGLSFEDQVDYDECELEVQRLMSIDIFNNNEVDGDPENQVDLKGHDDFGNRITISKKVADIVHPRMLGFDGKAYIHHVKACLLIAEHNILCEALVVISHLRDTKYRGIFPWILNSLNIIWTQPDWESTFLCDGFGLSCLFSDGLFLKMVYNVVKFYEDELKRSTEEDFTEKHSYDTSSVSLDLFIHLLLQLLRCIHALWKGQISCNLSEELEKAKALLNCEEDSQQNETRKLLDQIRESGYKIIGLCMSLDGTFDKLLDCSNLTVTFIDFDSMEFRHLSKLIRLVLLPLVKSCPHKFWKEWMLNLLGPLLRHCEDVLYYAWFSLLHEGRAKVSYYFGKLPGSEESIQKLEHTILLQFTRDVSQIFGSLSSPELNSGLSRKYLEDVNNEKLTSFQDLESLASNSLIGYLLIHGCFGRLRMSLFGYLVDDETATKAIPFCRTLVQLAGISNDEGLRLFVSDQLLPSVIKRLDDQLPCAIRYLSCKLNSSRSDNVKLDLIILSQELYNYFSSNSYSQSQNLVVEYMGRENAADDFTCWLARLKEEFSSKACCAAPEEFKRMEVEWNWEFEDEFRRYLPVYIDMLKEVDAMDNTFEHDYLDREVLLRKLRPEFKLKYAINSREHPHLMAISNMRRRKVMSMIQVRNHKTVFEILSKLIALTPYIKGSDCPYSVIDHLKRNSEALLSTFDAYDVEKSVHFLIDSVLHLWEPQFHPLIREGHKELLLWIIDQLTKAKEFEKFKPLVPKLEDFLPHLKPYAMLYTATNLKTSLYATAEVQLHMHEEYDDYLASGKLDDYIYKAMSLEGNFYEKDLDVWAVPHQFSDLDHGLIKLSLKRRAAVVQIHHQVRTYLNCLRCLMEDDLLRDRLRNLISELEVAGFFDIDNCRVNWEKQRFTELVDKVSFEVFGEHSLPRHYIVRGIIDYRTISGRDRTRISFDQVVGEPCDRLTAYLPQFWRDTRHYEHKFYDIVREPPPYKRVTG</sequence>
<dbReference type="Proteomes" id="UP001497457">
    <property type="component" value="Chromosome 23rd"/>
</dbReference>
<dbReference type="EMBL" id="OZ075133">
    <property type="protein sequence ID" value="CAL4987847.1"/>
    <property type="molecule type" value="Genomic_DNA"/>
</dbReference>